<dbReference type="PANTHER" id="PTHR47814">
    <property type="entry name" value="PEPTIDYL-TRNA HYDROLASE ARFB"/>
    <property type="match status" value="1"/>
</dbReference>
<reference evidence="3 4" key="1">
    <citation type="journal article" date="2015" name="Nature">
        <title>rRNA introns, odd ribosomes, and small enigmatic genomes across a large radiation of phyla.</title>
        <authorList>
            <person name="Brown C.T."/>
            <person name="Hug L.A."/>
            <person name="Thomas B.C."/>
            <person name="Sharon I."/>
            <person name="Castelle C.J."/>
            <person name="Singh A."/>
            <person name="Wilkins M.J."/>
            <person name="Williams K.H."/>
            <person name="Banfield J.F."/>
        </authorList>
    </citation>
    <scope>NUCLEOTIDE SEQUENCE [LARGE SCALE GENOMIC DNA]</scope>
</reference>
<dbReference type="GO" id="GO:0043022">
    <property type="term" value="F:ribosome binding"/>
    <property type="evidence" value="ECO:0007669"/>
    <property type="project" value="TreeGrafter"/>
</dbReference>
<dbReference type="GO" id="GO:0003747">
    <property type="term" value="F:translation release factor activity"/>
    <property type="evidence" value="ECO:0007669"/>
    <property type="project" value="InterPro"/>
</dbReference>
<gene>
    <name evidence="3" type="ORF">UY92_C0004G0041</name>
</gene>
<dbReference type="GO" id="GO:0004045">
    <property type="term" value="F:peptidyl-tRNA hydrolase activity"/>
    <property type="evidence" value="ECO:0007669"/>
    <property type="project" value="TreeGrafter"/>
</dbReference>
<name>A0A0G1YHN7_9BACT</name>
<sequence>MARMAFIPQSEYTLHGVRSSGPGGQNVNKVSTKVELRWPLGASRFFTDEEKERLRIKLKNRLTARDELVITADNTRSQAQNRALAVERLHDLVRAALAVPKKRRPTKPTAAMRERRLRQKKITSERKRRRRTVEPGE</sequence>
<protein>
    <submittedName>
        <fullName evidence="3">Class I peptide chain release factor</fullName>
    </submittedName>
</protein>
<feature type="domain" description="Prokaryotic-type class I peptide chain release factors" evidence="2">
    <location>
        <begin position="18"/>
        <end position="34"/>
    </location>
</feature>
<proteinExistence type="predicted"/>
<dbReference type="SUPFAM" id="SSF110916">
    <property type="entry name" value="Peptidyl-tRNA hydrolase domain-like"/>
    <property type="match status" value="1"/>
</dbReference>
<dbReference type="GO" id="GO:0072344">
    <property type="term" value="P:rescue of stalled ribosome"/>
    <property type="evidence" value="ECO:0007669"/>
    <property type="project" value="TreeGrafter"/>
</dbReference>
<dbReference type="PANTHER" id="PTHR47814:SF1">
    <property type="entry name" value="PEPTIDYL-TRNA HYDROLASE ARFB"/>
    <property type="match status" value="1"/>
</dbReference>
<dbReference type="AlphaFoldDB" id="A0A0G1YHN7"/>
<evidence type="ECO:0000313" key="4">
    <source>
        <dbReference type="Proteomes" id="UP000033870"/>
    </source>
</evidence>
<dbReference type="EMBL" id="LCRX01000004">
    <property type="protein sequence ID" value="KKW42705.1"/>
    <property type="molecule type" value="Genomic_DNA"/>
</dbReference>
<organism evidence="3 4">
    <name type="scientific">Candidatus Magasanikbacteria bacterium GW2011_GWA2_56_11</name>
    <dbReference type="NCBI Taxonomy" id="1619044"/>
    <lineage>
        <taxon>Bacteria</taxon>
        <taxon>Candidatus Magasanikiibacteriota</taxon>
    </lineage>
</organism>
<comment type="caution">
    <text evidence="3">The sequence shown here is derived from an EMBL/GenBank/DDBJ whole genome shotgun (WGS) entry which is preliminary data.</text>
</comment>
<evidence type="ECO:0000259" key="2">
    <source>
        <dbReference type="PROSITE" id="PS00745"/>
    </source>
</evidence>
<evidence type="ECO:0000256" key="1">
    <source>
        <dbReference type="SAM" id="MobiDB-lite"/>
    </source>
</evidence>
<dbReference type="Proteomes" id="UP000033870">
    <property type="component" value="Unassembled WGS sequence"/>
</dbReference>
<dbReference type="Gene3D" id="3.30.160.20">
    <property type="match status" value="1"/>
</dbReference>
<dbReference type="Pfam" id="PF00472">
    <property type="entry name" value="RF-1"/>
    <property type="match status" value="1"/>
</dbReference>
<feature type="region of interest" description="Disordered" evidence="1">
    <location>
        <begin position="99"/>
        <end position="137"/>
    </location>
</feature>
<accession>A0A0G1YHN7</accession>
<dbReference type="InterPro" id="IPR000352">
    <property type="entry name" value="Pep_chain_release_fac_I"/>
</dbReference>
<dbReference type="STRING" id="1619044.UY92_C0004G0041"/>
<dbReference type="PATRIC" id="fig|1619044.3.peg.312"/>
<evidence type="ECO:0000313" key="3">
    <source>
        <dbReference type="EMBL" id="KKW42705.1"/>
    </source>
</evidence>
<dbReference type="PROSITE" id="PS00745">
    <property type="entry name" value="RF_PROK_I"/>
    <property type="match status" value="1"/>
</dbReference>
<dbReference type="NCBIfam" id="NF006718">
    <property type="entry name" value="PRK09256.1"/>
    <property type="match status" value="1"/>
</dbReference>
<feature type="compositionally biased region" description="Basic residues" evidence="1">
    <location>
        <begin position="115"/>
        <end position="131"/>
    </location>
</feature>